<reference evidence="9" key="1">
    <citation type="submission" date="2024-06" db="EMBL/GenBank/DDBJ databases">
        <authorList>
            <person name="Ryan C."/>
        </authorList>
    </citation>
    <scope>NUCLEOTIDE SEQUENCE [LARGE SCALE GENOMIC DNA]</scope>
</reference>
<dbReference type="Proteomes" id="UP001497457">
    <property type="component" value="Chromosome 5rd"/>
</dbReference>
<dbReference type="GO" id="GO:0005634">
    <property type="term" value="C:nucleus"/>
    <property type="evidence" value="ECO:0007669"/>
    <property type="project" value="UniProtKB-SubCell"/>
</dbReference>
<dbReference type="InterPro" id="IPR011598">
    <property type="entry name" value="bHLH_dom"/>
</dbReference>
<feature type="domain" description="BHLH" evidence="7">
    <location>
        <begin position="116"/>
        <end position="165"/>
    </location>
</feature>
<keyword evidence="3 4" id="KW-0804">Transcription</keyword>
<feature type="compositionally biased region" description="Basic residues" evidence="6">
    <location>
        <begin position="101"/>
        <end position="111"/>
    </location>
</feature>
<organism evidence="8 9">
    <name type="scientific">Urochloa decumbens</name>
    <dbReference type="NCBI Taxonomy" id="240449"/>
    <lineage>
        <taxon>Eukaryota</taxon>
        <taxon>Viridiplantae</taxon>
        <taxon>Streptophyta</taxon>
        <taxon>Embryophyta</taxon>
        <taxon>Tracheophyta</taxon>
        <taxon>Spermatophyta</taxon>
        <taxon>Magnoliopsida</taxon>
        <taxon>Liliopsida</taxon>
        <taxon>Poales</taxon>
        <taxon>Poaceae</taxon>
        <taxon>PACMAD clade</taxon>
        <taxon>Panicoideae</taxon>
        <taxon>Panicodae</taxon>
        <taxon>Paniceae</taxon>
        <taxon>Melinidinae</taxon>
        <taxon>Urochloa</taxon>
    </lineage>
</organism>
<protein>
    <recommendedName>
        <fullName evidence="4">Transcription factor</fullName>
        <shortName evidence="4">bHLH transcription factor</shortName>
    </recommendedName>
    <alternativeName>
        <fullName evidence="4">Basic helix-loop-helix protein</fullName>
    </alternativeName>
</protein>
<evidence type="ECO:0000256" key="6">
    <source>
        <dbReference type="SAM" id="MobiDB-lite"/>
    </source>
</evidence>
<proteinExistence type="inferred from homology"/>
<name>A0ABC9EUX2_9POAL</name>
<dbReference type="AlphaFoldDB" id="A0ABC9EUX2"/>
<evidence type="ECO:0000259" key="7">
    <source>
        <dbReference type="PROSITE" id="PS50888"/>
    </source>
</evidence>
<dbReference type="Gene3D" id="4.10.280.10">
    <property type="entry name" value="Helix-loop-helix DNA-binding domain"/>
    <property type="match status" value="1"/>
</dbReference>
<keyword evidence="2 4" id="KW-0805">Transcription regulation</keyword>
<reference evidence="8 9" key="2">
    <citation type="submission" date="2024-10" db="EMBL/GenBank/DDBJ databases">
        <authorList>
            <person name="Ryan C."/>
        </authorList>
    </citation>
    <scope>NUCLEOTIDE SEQUENCE [LARGE SCALE GENOMIC DNA]</scope>
</reference>
<evidence type="ECO:0000256" key="1">
    <source>
        <dbReference type="ARBA" id="ARBA00005510"/>
    </source>
</evidence>
<dbReference type="SMART" id="SM00353">
    <property type="entry name" value="HLH"/>
    <property type="match status" value="1"/>
</dbReference>
<keyword evidence="4" id="KW-0539">Nucleus</keyword>
<dbReference type="PANTHER" id="PTHR11514:SF115">
    <property type="entry name" value="TRANSCRIPTION FACTOR"/>
    <property type="match status" value="1"/>
</dbReference>
<evidence type="ECO:0000256" key="4">
    <source>
        <dbReference type="RuleBase" id="RU369104"/>
    </source>
</evidence>
<dbReference type="EMBL" id="OZ075115">
    <property type="protein sequence ID" value="CAL5063328.1"/>
    <property type="molecule type" value="Genomic_DNA"/>
</dbReference>
<comment type="similarity">
    <text evidence="1">Belongs to the bHLH protein family.</text>
</comment>
<keyword evidence="5" id="KW-0175">Coiled coil</keyword>
<comment type="subcellular location">
    <subcellularLocation>
        <location evidence="4">Nucleus</location>
    </subcellularLocation>
</comment>
<feature type="compositionally biased region" description="Pro residues" evidence="6">
    <location>
        <begin position="77"/>
        <end position="89"/>
    </location>
</feature>
<gene>
    <name evidence="8" type="ORF">URODEC1_LOCUS98832</name>
</gene>
<dbReference type="SUPFAM" id="SSF47459">
    <property type="entry name" value="HLH, helix-loop-helix DNA-binding domain"/>
    <property type="match status" value="1"/>
</dbReference>
<feature type="region of interest" description="Disordered" evidence="6">
    <location>
        <begin position="66"/>
        <end position="127"/>
    </location>
</feature>
<sequence length="283" mass="30405">MMDELLSPCYSMSPPLPPSFLSHAGHPVIEFASCEIPEQWLLDNDVVVMAKNEGYHDLWPVGGGCSSLSPGSELSEHPPPPPQPEPPQEPGATVPLAAPRPGKRRGRKPGPRRPDGPSVNHVEAERQRREKLNRRFCELRAAVPTVSRMDKASLLADAAAYIAELRARVVRLEAESRRAAARWEPVVVPCGSSAAADENETVEVRMLGPDAAAVRATSAAPHAAARLMGALRSLELRVQHACVTRVGGLTVQDVVVDVPAQMMQDDDDGGLRAALLQVLQDSG</sequence>
<dbReference type="InterPro" id="IPR045084">
    <property type="entry name" value="AIB/MYC-like"/>
</dbReference>
<accession>A0ABC9EUX2</accession>
<evidence type="ECO:0000313" key="9">
    <source>
        <dbReference type="Proteomes" id="UP001497457"/>
    </source>
</evidence>
<dbReference type="PANTHER" id="PTHR11514">
    <property type="entry name" value="MYC"/>
    <property type="match status" value="1"/>
</dbReference>
<dbReference type="InterPro" id="IPR036638">
    <property type="entry name" value="HLH_DNA-bd_sf"/>
</dbReference>
<feature type="coiled-coil region" evidence="5">
    <location>
        <begin position="155"/>
        <end position="182"/>
    </location>
</feature>
<evidence type="ECO:0000256" key="3">
    <source>
        <dbReference type="ARBA" id="ARBA00023163"/>
    </source>
</evidence>
<evidence type="ECO:0000313" key="8">
    <source>
        <dbReference type="EMBL" id="CAL5063328.1"/>
    </source>
</evidence>
<evidence type="ECO:0000256" key="5">
    <source>
        <dbReference type="SAM" id="Coils"/>
    </source>
</evidence>
<keyword evidence="9" id="KW-1185">Reference proteome</keyword>
<dbReference type="PROSITE" id="PS50888">
    <property type="entry name" value="BHLH"/>
    <property type="match status" value="1"/>
</dbReference>
<dbReference type="Pfam" id="PF00010">
    <property type="entry name" value="HLH"/>
    <property type="match status" value="1"/>
</dbReference>
<evidence type="ECO:0000256" key="2">
    <source>
        <dbReference type="ARBA" id="ARBA00023015"/>
    </source>
</evidence>